<dbReference type="PANTHER" id="PTHR14187:SF5">
    <property type="entry name" value="HEAT SHOCK 70 KDA PROTEIN 12A"/>
    <property type="match status" value="1"/>
</dbReference>
<dbReference type="OrthoDB" id="2963168at2759"/>
<evidence type="ECO:0000313" key="2">
    <source>
        <dbReference type="Proteomes" id="UP000683360"/>
    </source>
</evidence>
<dbReference type="EMBL" id="CAJPWZ010003151">
    <property type="protein sequence ID" value="CAG2253465.1"/>
    <property type="molecule type" value="Genomic_DNA"/>
</dbReference>
<dbReference type="AlphaFoldDB" id="A0A8S3VF28"/>
<accession>A0A8S3VF28</accession>
<comment type="caution">
    <text evidence="1">The sequence shown here is derived from an EMBL/GenBank/DDBJ whole genome shotgun (WGS) entry which is preliminary data.</text>
</comment>
<sequence>MIAGCDYDYTPELETISEDRGAIETDIASLFKTPKKPFVAVAAIDFGTTYSGSKAEEEYATLSEKDEANRWYYFNRFKMQLYKSKELKSNMVIKEMGGKTMKAMVVFAFCIEYIKDKVMERLSQAVNGLDEDDVHWVLTVPAIWNDQARQFMIAASEKASIGKDNLTLALEPEGAAMYCKYLALDKRNMAIQQN</sequence>
<gene>
    <name evidence="1" type="ORF">MEDL_65012</name>
</gene>
<keyword evidence="2" id="KW-1185">Reference proteome</keyword>
<protein>
    <submittedName>
        <fullName evidence="1">Uncharacterized protein</fullName>
    </submittedName>
</protein>
<dbReference type="InterPro" id="IPR043129">
    <property type="entry name" value="ATPase_NBD"/>
</dbReference>
<organism evidence="1 2">
    <name type="scientific">Mytilus edulis</name>
    <name type="common">Blue mussel</name>
    <dbReference type="NCBI Taxonomy" id="6550"/>
    <lineage>
        <taxon>Eukaryota</taxon>
        <taxon>Metazoa</taxon>
        <taxon>Spiralia</taxon>
        <taxon>Lophotrochozoa</taxon>
        <taxon>Mollusca</taxon>
        <taxon>Bivalvia</taxon>
        <taxon>Autobranchia</taxon>
        <taxon>Pteriomorphia</taxon>
        <taxon>Mytilida</taxon>
        <taxon>Mytiloidea</taxon>
        <taxon>Mytilidae</taxon>
        <taxon>Mytilinae</taxon>
        <taxon>Mytilus</taxon>
    </lineage>
</organism>
<reference evidence="1" key="1">
    <citation type="submission" date="2021-03" db="EMBL/GenBank/DDBJ databases">
        <authorList>
            <person name="Bekaert M."/>
        </authorList>
    </citation>
    <scope>NUCLEOTIDE SEQUENCE</scope>
</reference>
<dbReference type="Gene3D" id="3.30.420.40">
    <property type="match status" value="1"/>
</dbReference>
<dbReference type="PANTHER" id="PTHR14187">
    <property type="entry name" value="ALPHA KINASE/ELONGATION FACTOR 2 KINASE"/>
    <property type="match status" value="1"/>
</dbReference>
<dbReference type="Proteomes" id="UP000683360">
    <property type="component" value="Unassembled WGS sequence"/>
</dbReference>
<name>A0A8S3VF28_MYTED</name>
<proteinExistence type="predicted"/>
<dbReference type="SUPFAM" id="SSF53067">
    <property type="entry name" value="Actin-like ATPase domain"/>
    <property type="match status" value="1"/>
</dbReference>
<evidence type="ECO:0000313" key="1">
    <source>
        <dbReference type="EMBL" id="CAG2253465.1"/>
    </source>
</evidence>